<name>A0ACC2DDG8_DIPCM</name>
<protein>
    <submittedName>
        <fullName evidence="1">Uncharacterized protein</fullName>
    </submittedName>
</protein>
<evidence type="ECO:0000313" key="1">
    <source>
        <dbReference type="EMBL" id="KAJ7552288.1"/>
    </source>
</evidence>
<dbReference type="EMBL" id="CM055097">
    <property type="protein sequence ID" value="KAJ7552288.1"/>
    <property type="molecule type" value="Genomic_DNA"/>
</dbReference>
<evidence type="ECO:0000313" key="2">
    <source>
        <dbReference type="Proteomes" id="UP001162992"/>
    </source>
</evidence>
<proteinExistence type="predicted"/>
<reference evidence="2" key="1">
    <citation type="journal article" date="2024" name="Proc. Natl. Acad. Sci. U.S.A.">
        <title>Extraordinary preservation of gene collinearity over three hundred million years revealed in homosporous lycophytes.</title>
        <authorList>
            <person name="Li C."/>
            <person name="Wickell D."/>
            <person name="Kuo L.Y."/>
            <person name="Chen X."/>
            <person name="Nie B."/>
            <person name="Liao X."/>
            <person name="Peng D."/>
            <person name="Ji J."/>
            <person name="Jenkins J."/>
            <person name="Williams M."/>
            <person name="Shu S."/>
            <person name="Plott C."/>
            <person name="Barry K."/>
            <person name="Rajasekar S."/>
            <person name="Grimwood J."/>
            <person name="Han X."/>
            <person name="Sun S."/>
            <person name="Hou Z."/>
            <person name="He W."/>
            <person name="Dai G."/>
            <person name="Sun C."/>
            <person name="Schmutz J."/>
            <person name="Leebens-Mack J.H."/>
            <person name="Li F.W."/>
            <person name="Wang L."/>
        </authorList>
    </citation>
    <scope>NUCLEOTIDE SEQUENCE [LARGE SCALE GENOMIC DNA]</scope>
    <source>
        <strain evidence="2">cv. PW_Plant_1</strain>
    </source>
</reference>
<gene>
    <name evidence="1" type="ORF">O6H91_06G048600</name>
</gene>
<comment type="caution">
    <text evidence="1">The sequence shown here is derived from an EMBL/GenBank/DDBJ whole genome shotgun (WGS) entry which is preliminary data.</text>
</comment>
<organism evidence="1 2">
    <name type="scientific">Diphasiastrum complanatum</name>
    <name type="common">Issler's clubmoss</name>
    <name type="synonym">Lycopodium complanatum</name>
    <dbReference type="NCBI Taxonomy" id="34168"/>
    <lineage>
        <taxon>Eukaryota</taxon>
        <taxon>Viridiplantae</taxon>
        <taxon>Streptophyta</taxon>
        <taxon>Embryophyta</taxon>
        <taxon>Tracheophyta</taxon>
        <taxon>Lycopodiopsida</taxon>
        <taxon>Lycopodiales</taxon>
        <taxon>Lycopodiaceae</taxon>
        <taxon>Lycopodioideae</taxon>
        <taxon>Diphasiastrum</taxon>
    </lineage>
</organism>
<dbReference type="Proteomes" id="UP001162992">
    <property type="component" value="Chromosome 6"/>
</dbReference>
<sequence>MRPDIAKELSDLGGFELKKQIVSGHKAMIALELKVEEKQGSCMVGNRKALRTEDMKMTNKKALRTKALKTSVTRSLTEGHTNTKIKGSWTQGDLMTKPKAQEDMKTQTTTDLHM</sequence>
<accession>A0ACC2DDG8</accession>
<keyword evidence="2" id="KW-1185">Reference proteome</keyword>